<dbReference type="EMBL" id="CM001403">
    <property type="protein sequence ID" value="EHQ25884.1"/>
    <property type="molecule type" value="Genomic_DNA"/>
</dbReference>
<dbReference type="Pfam" id="PF07494">
    <property type="entry name" value="Reg_prop"/>
    <property type="match status" value="6"/>
</dbReference>
<keyword evidence="3 6" id="KW-0597">Phosphoprotein</keyword>
<dbReference type="SMART" id="SM00388">
    <property type="entry name" value="HisKA"/>
    <property type="match status" value="1"/>
</dbReference>
<dbReference type="InterPro" id="IPR003594">
    <property type="entry name" value="HATPase_dom"/>
</dbReference>
<dbReference type="InterPro" id="IPR011006">
    <property type="entry name" value="CheY-like_superfamily"/>
</dbReference>
<dbReference type="InterPro" id="IPR018060">
    <property type="entry name" value="HTH_AraC"/>
</dbReference>
<dbReference type="InterPro" id="IPR009057">
    <property type="entry name" value="Homeodomain-like_sf"/>
</dbReference>
<dbReference type="SMART" id="SM00342">
    <property type="entry name" value="HTH_ARAC"/>
    <property type="match status" value="1"/>
</dbReference>
<dbReference type="Pfam" id="PF02518">
    <property type="entry name" value="HATPase_c"/>
    <property type="match status" value="1"/>
</dbReference>
<feature type="domain" description="HTH araC/xylS-type" evidence="7">
    <location>
        <begin position="1260"/>
        <end position="1359"/>
    </location>
</feature>
<dbReference type="Pfam" id="PF07495">
    <property type="entry name" value="Y_Y_Y"/>
    <property type="match status" value="1"/>
</dbReference>
<evidence type="ECO:0000256" key="4">
    <source>
        <dbReference type="ARBA" id="ARBA00023015"/>
    </source>
</evidence>
<dbReference type="InterPro" id="IPR003661">
    <property type="entry name" value="HisK_dim/P_dom"/>
</dbReference>
<dbReference type="InterPro" id="IPR001789">
    <property type="entry name" value="Sig_transdc_resp-reg_receiver"/>
</dbReference>
<evidence type="ECO:0000259" key="7">
    <source>
        <dbReference type="PROSITE" id="PS01124"/>
    </source>
</evidence>
<dbReference type="CDD" id="cd00075">
    <property type="entry name" value="HATPase"/>
    <property type="match status" value="1"/>
</dbReference>
<dbReference type="PANTHER" id="PTHR43547:SF2">
    <property type="entry name" value="HYBRID SIGNAL TRANSDUCTION HISTIDINE KINASE C"/>
    <property type="match status" value="1"/>
</dbReference>
<dbReference type="InterPro" id="IPR004358">
    <property type="entry name" value="Sig_transdc_His_kin-like_C"/>
</dbReference>
<accession>H1Y8G6</accession>
<comment type="catalytic activity">
    <reaction evidence="1">
        <text>ATP + protein L-histidine = ADP + protein N-phospho-L-histidine.</text>
        <dbReference type="EC" id="2.7.13.3"/>
    </reaction>
</comment>
<dbReference type="RefSeq" id="WP_008505771.1">
    <property type="nucleotide sequence ID" value="NZ_CM001403.1"/>
</dbReference>
<dbReference type="SUPFAM" id="SSF63829">
    <property type="entry name" value="Calcium-dependent phosphotriesterase"/>
    <property type="match status" value="3"/>
</dbReference>
<dbReference type="Pfam" id="PF00072">
    <property type="entry name" value="Response_reg"/>
    <property type="match status" value="1"/>
</dbReference>
<evidence type="ECO:0000313" key="11">
    <source>
        <dbReference type="Proteomes" id="UP000002774"/>
    </source>
</evidence>
<dbReference type="CDD" id="cd00082">
    <property type="entry name" value="HisKA"/>
    <property type="match status" value="1"/>
</dbReference>
<keyword evidence="5" id="KW-0804">Transcription</keyword>
<dbReference type="GO" id="GO:0043565">
    <property type="term" value="F:sequence-specific DNA binding"/>
    <property type="evidence" value="ECO:0007669"/>
    <property type="project" value="InterPro"/>
</dbReference>
<dbReference type="InterPro" id="IPR011110">
    <property type="entry name" value="Reg_prop"/>
</dbReference>
<dbReference type="HOGENOM" id="CLU_000445_28_1_10"/>
<gene>
    <name evidence="10" type="ORF">Mucpa_1730</name>
</gene>
<dbReference type="Gene3D" id="3.40.50.2300">
    <property type="match status" value="1"/>
</dbReference>
<feature type="domain" description="Response regulatory" evidence="9">
    <location>
        <begin position="1113"/>
        <end position="1228"/>
    </location>
</feature>
<dbReference type="FunFam" id="2.60.40.10:FF:000791">
    <property type="entry name" value="Two-component system sensor histidine kinase/response regulator"/>
    <property type="match status" value="1"/>
</dbReference>
<dbReference type="Gene3D" id="3.30.565.10">
    <property type="entry name" value="Histidine kinase-like ATPase, C-terminal domain"/>
    <property type="match status" value="1"/>
</dbReference>
<organism evidence="10 11">
    <name type="scientific">Mucilaginibacter paludis DSM 18603</name>
    <dbReference type="NCBI Taxonomy" id="714943"/>
    <lineage>
        <taxon>Bacteria</taxon>
        <taxon>Pseudomonadati</taxon>
        <taxon>Bacteroidota</taxon>
        <taxon>Sphingobacteriia</taxon>
        <taxon>Sphingobacteriales</taxon>
        <taxon>Sphingobacteriaceae</taxon>
        <taxon>Mucilaginibacter</taxon>
    </lineage>
</organism>
<protein>
    <recommendedName>
        <fullName evidence="2">histidine kinase</fullName>
        <ecNumber evidence="2">2.7.13.3</ecNumber>
    </recommendedName>
</protein>
<dbReference type="SMART" id="SM00387">
    <property type="entry name" value="HATPase_c"/>
    <property type="match status" value="1"/>
</dbReference>
<dbReference type="SUPFAM" id="SSF55874">
    <property type="entry name" value="ATPase domain of HSP90 chaperone/DNA topoisomerase II/histidine kinase"/>
    <property type="match status" value="1"/>
</dbReference>
<name>H1Y8G6_9SPHI</name>
<evidence type="ECO:0000256" key="5">
    <source>
        <dbReference type="ARBA" id="ARBA00023163"/>
    </source>
</evidence>
<dbReference type="SUPFAM" id="SSF47384">
    <property type="entry name" value="Homodimeric domain of signal transducing histidine kinase"/>
    <property type="match status" value="1"/>
</dbReference>
<dbReference type="eggNOG" id="COG0642">
    <property type="taxonomic scope" value="Bacteria"/>
</dbReference>
<reference evidence="10" key="1">
    <citation type="submission" date="2011-09" db="EMBL/GenBank/DDBJ databases">
        <title>The permanent draft genome of Mucilaginibacter paludis DSM 18603.</title>
        <authorList>
            <consortium name="US DOE Joint Genome Institute (JGI-PGF)"/>
            <person name="Lucas S."/>
            <person name="Han J."/>
            <person name="Lapidus A."/>
            <person name="Bruce D."/>
            <person name="Goodwin L."/>
            <person name="Pitluck S."/>
            <person name="Peters L."/>
            <person name="Kyrpides N."/>
            <person name="Mavromatis K."/>
            <person name="Ivanova N."/>
            <person name="Mikhailova N."/>
            <person name="Held B."/>
            <person name="Detter J.C."/>
            <person name="Tapia R."/>
            <person name="Han C."/>
            <person name="Land M."/>
            <person name="Hauser L."/>
            <person name="Markowitz V."/>
            <person name="Cheng J.-F."/>
            <person name="Hugenholtz P."/>
            <person name="Woyke T."/>
            <person name="Wu D."/>
            <person name="Tindall B."/>
            <person name="Brambilla E."/>
            <person name="Klenk H.-P."/>
            <person name="Eisen J.A."/>
        </authorList>
    </citation>
    <scope>NUCLEOTIDE SEQUENCE [LARGE SCALE GENOMIC DNA]</scope>
    <source>
        <strain evidence="10">DSM 18603</strain>
    </source>
</reference>
<keyword evidence="10" id="KW-0808">Transferase</keyword>
<evidence type="ECO:0000259" key="9">
    <source>
        <dbReference type="PROSITE" id="PS50110"/>
    </source>
</evidence>
<dbReference type="PROSITE" id="PS01124">
    <property type="entry name" value="HTH_ARAC_FAMILY_2"/>
    <property type="match status" value="1"/>
</dbReference>
<evidence type="ECO:0000256" key="6">
    <source>
        <dbReference type="PROSITE-ProRule" id="PRU00169"/>
    </source>
</evidence>
<evidence type="ECO:0000313" key="10">
    <source>
        <dbReference type="EMBL" id="EHQ25884.1"/>
    </source>
</evidence>
<keyword evidence="11" id="KW-1185">Reference proteome</keyword>
<evidence type="ECO:0000256" key="3">
    <source>
        <dbReference type="ARBA" id="ARBA00022553"/>
    </source>
</evidence>
<dbReference type="InterPro" id="IPR015943">
    <property type="entry name" value="WD40/YVTN_repeat-like_dom_sf"/>
</dbReference>
<dbReference type="Gene3D" id="2.130.10.10">
    <property type="entry name" value="YVTN repeat-like/Quinoprotein amine dehydrogenase"/>
    <property type="match status" value="2"/>
</dbReference>
<dbReference type="eggNOG" id="COG0745">
    <property type="taxonomic scope" value="Bacteria"/>
</dbReference>
<dbReference type="GO" id="GO:0000155">
    <property type="term" value="F:phosphorelay sensor kinase activity"/>
    <property type="evidence" value="ECO:0007669"/>
    <property type="project" value="InterPro"/>
</dbReference>
<dbReference type="SUPFAM" id="SSF46689">
    <property type="entry name" value="Homeodomain-like"/>
    <property type="match status" value="1"/>
</dbReference>
<dbReference type="InterPro" id="IPR013783">
    <property type="entry name" value="Ig-like_fold"/>
</dbReference>
<dbReference type="PROSITE" id="PS50110">
    <property type="entry name" value="RESPONSE_REGULATORY"/>
    <property type="match status" value="1"/>
</dbReference>
<dbReference type="InterPro" id="IPR036097">
    <property type="entry name" value="HisK_dim/P_sf"/>
</dbReference>
<dbReference type="Gene3D" id="2.60.40.10">
    <property type="entry name" value="Immunoglobulins"/>
    <property type="match status" value="1"/>
</dbReference>
<dbReference type="Pfam" id="PF12833">
    <property type="entry name" value="HTH_18"/>
    <property type="match status" value="1"/>
</dbReference>
<dbReference type="SMART" id="SM00448">
    <property type="entry name" value="REC"/>
    <property type="match status" value="1"/>
</dbReference>
<dbReference type="EC" id="2.7.13.3" evidence="2"/>
<keyword evidence="10" id="KW-0418">Kinase</keyword>
<dbReference type="InterPro" id="IPR011123">
    <property type="entry name" value="Y_Y_Y"/>
</dbReference>
<feature type="modified residue" description="4-aspartylphosphate" evidence="6">
    <location>
        <position position="1161"/>
    </location>
</feature>
<sequence length="1379" mass="157439">MYFNTRAIFLFILLSIIGAGWGFSQNHPPVTRLSITEGLSNNSVRCVFQDKKGLMWFGTFDGLNRYDGYGFKIYRNQPKDSSSLSHNYIYAIAEDKNQNIWIGTGQGVNILDPEVDRFSWAYYRDWYTHQILKLSYSITYIKADHYGNLFIGTNNAGLYIKPRYSNLCVQLPAAVGPNAYRALTCEGMAVSKNNTVWIFMADVGLCRYNYRLGKLDLVNNSLKSVNCINAADDGAVWLGTTKGLFKYVIDGNSITGGYRVGAGHLSGDNVVSLLFTDKRQLYIGTDGGGLSILNLATNRFSYADGEGMPGLVKSKVIMDLYQDEDLRIWIATMRSGINIIDPKKSNFGLVAHQEGVANSLINNFVSSFCEYDNDNIWIGTEDGGLSVWNRKKNQFKNFTHLGGNTATLSSNAVTSILKDYLGRVWVATFAGGINRYGAAGKSFEHFECKNNSTGEVNKDVWLLFEDRHKTLWAGTFSNGRLYRFNRKKNEFDVFDQKISDPYVFFEDRRGQLWCGTSEFLIKVDTVSKSHTFYRIDKPVRAIYEDRSGLFWLGTEGGGLCLFDRIAGKVKQRFTDAEGLSNNAVLNILEDRAGKLWLSTFQGLTSFDYKHLSFNNYYQSDGLQSNQFSFNAALRLKSGQLAFGGIKGFNIFYPDSIVTHDDMPNIVFTNINVNNKRISDVNFIKDNGSGIPRLKVPYNDAVLSFSFAGLEYSSPEHIKYAYYLEGWDKNWVFSGAQRTINYNNLPEGSYTLHVKSTNTSGKWNTKQIVLNVIVLPPWFRTVWAYLIYGALAAALAYIYIRYRTIQENLKHQIKQERLNSENEHQMNLRKTSFFTHVSHEFRTPLMLIINPLQEVLSRNGQRKDPELGIVYRNARRLISLIDQLLLFNKTENDATDLQINELNFYALCKLTFESFVYQAKNRNIRYEFHSNLDHIVLFGDKAKLEVILYNLLSNAFKFVNAEGVILFKLRETGNTVEVSVCDNGCGIPPEAGNRLFEKFYRSSNQQSGFGIGLYLVHQFVQQHKAQISYVSNAEQGTTFFVNLKKGRLHFQDMPVWETPNEDAVFLNELSGDQELVNWTELDDTPDQDIHHHSKAVVDDDDNLTGPQLTYSKKTMLVIDDHPDMRTYIKQIFRDQFILLEASDGAQGIQLAKEYIPDIILSDIMMDVKDGLELCRDIRENPSLAHIPLILITASPSADIKVGGIKGGADDYFTKPLNKELLTARINTLLQNRNNLQNYFYRKVTLKEHHVKISEEEKRFIDQCIVIIEGRLEDDDFNVDQLAREINMSRSNIFKKVKAISNQTPNNFIKYVRLRRAAELFINSSHNVNEVSMLVGFKDVKYFREQFFQLFGLNPSEYIKKYRNPFSKKISFHFAQDGKSI</sequence>
<dbReference type="InterPro" id="IPR036890">
    <property type="entry name" value="HATPase_C_sf"/>
</dbReference>
<dbReference type="Gene3D" id="1.10.287.130">
    <property type="match status" value="1"/>
</dbReference>
<dbReference type="PRINTS" id="PR00344">
    <property type="entry name" value="BCTRLSENSOR"/>
</dbReference>
<dbReference type="PROSITE" id="PS50109">
    <property type="entry name" value="HIS_KIN"/>
    <property type="match status" value="1"/>
</dbReference>
<evidence type="ECO:0000256" key="1">
    <source>
        <dbReference type="ARBA" id="ARBA00000085"/>
    </source>
</evidence>
<dbReference type="Proteomes" id="UP000002774">
    <property type="component" value="Chromosome"/>
</dbReference>
<dbReference type="InterPro" id="IPR005467">
    <property type="entry name" value="His_kinase_dom"/>
</dbReference>
<dbReference type="Gene3D" id="1.10.10.60">
    <property type="entry name" value="Homeodomain-like"/>
    <property type="match status" value="1"/>
</dbReference>
<keyword evidence="4" id="KW-0805">Transcription regulation</keyword>
<feature type="domain" description="Histidine kinase" evidence="8">
    <location>
        <begin position="835"/>
        <end position="1046"/>
    </location>
</feature>
<dbReference type="OrthoDB" id="9809670at2"/>
<dbReference type="PANTHER" id="PTHR43547">
    <property type="entry name" value="TWO-COMPONENT HISTIDINE KINASE"/>
    <property type="match status" value="1"/>
</dbReference>
<dbReference type="STRING" id="714943.Mucpa_1730"/>
<dbReference type="Pfam" id="PF00512">
    <property type="entry name" value="HisKA"/>
    <property type="match status" value="1"/>
</dbReference>
<evidence type="ECO:0000256" key="2">
    <source>
        <dbReference type="ARBA" id="ARBA00012438"/>
    </source>
</evidence>
<proteinExistence type="predicted"/>
<dbReference type="eggNOG" id="COG3292">
    <property type="taxonomic scope" value="Bacteria"/>
</dbReference>
<evidence type="ECO:0000259" key="8">
    <source>
        <dbReference type="PROSITE" id="PS50109"/>
    </source>
</evidence>
<dbReference type="GO" id="GO:0003700">
    <property type="term" value="F:DNA-binding transcription factor activity"/>
    <property type="evidence" value="ECO:0007669"/>
    <property type="project" value="InterPro"/>
</dbReference>
<dbReference type="SUPFAM" id="SSF52172">
    <property type="entry name" value="CheY-like"/>
    <property type="match status" value="1"/>
</dbReference>